<evidence type="ECO:0000313" key="3">
    <source>
        <dbReference type="EMBL" id="AXK83161.1"/>
    </source>
</evidence>
<dbReference type="AlphaFoldDB" id="A0A346A1W4"/>
<dbReference type="Pfam" id="PF02120">
    <property type="entry name" value="Flg_hook"/>
    <property type="match status" value="1"/>
</dbReference>
<keyword evidence="3" id="KW-0966">Cell projection</keyword>
<dbReference type="OrthoDB" id="7941698at2"/>
<feature type="domain" description="Flagellar hook-length control protein-like C-terminal" evidence="2">
    <location>
        <begin position="304"/>
        <end position="382"/>
    </location>
</feature>
<name>A0A346A1W4_9HYPH</name>
<gene>
    <name evidence="3" type="ORF">DW352_23160</name>
</gene>
<keyword evidence="4" id="KW-1185">Reference proteome</keyword>
<evidence type="ECO:0000313" key="4">
    <source>
        <dbReference type="Proteomes" id="UP000254889"/>
    </source>
</evidence>
<reference evidence="3 4" key="1">
    <citation type="submission" date="2018-07" db="EMBL/GenBank/DDBJ databases">
        <authorList>
            <person name="Quirk P.G."/>
            <person name="Krulwich T.A."/>
        </authorList>
    </citation>
    <scope>NUCLEOTIDE SEQUENCE [LARGE SCALE GENOMIC DNA]</scope>
    <source>
        <strain evidence="3 4">CC-BB4</strain>
    </source>
</reference>
<protein>
    <submittedName>
        <fullName evidence="3">Flagellar hook-length control protein FliK</fullName>
    </submittedName>
</protein>
<dbReference type="InterPro" id="IPR021136">
    <property type="entry name" value="Flagellar_hook_control-like_C"/>
</dbReference>
<sequence length="398" mass="39873">MSVVTATSSVTGLPQAAALRSGAADAGTRVDATAGGAAANSSVTPPTEGAALSSVAQAVAALSPQQIAASIIGDAASRQNGLAPLYADLAALVKSGQSLPAPVAALVRQLLAAPLDIVSKSTVGAAEIKAALMQSGLVAAPSAAANAGASAAMAAPQAQVAGLNLVLGLMRRALTNWRDDEQADTARTGTAAVAANSGRALATDARQAPPPPFRNGPTVPQAPVEAALPEDVSDLALAQHLLDRTEAAIARQTLMQVASLSDGDAAAAKPGTDGRHLLFDIPMAMPQGTAVAQFRIERDGAGNEAEATKPAWRASFAIDIEPLGRVHAHIALVGDRTSVTLRAERPESAALFNDSVAQLEAALREAALEPGTLSCVGGEAPAQSMPAGKPGMFLDSKT</sequence>
<organism evidence="3 4">
    <name type="scientific">Pseudolabrys taiwanensis</name>
    <dbReference type="NCBI Taxonomy" id="331696"/>
    <lineage>
        <taxon>Bacteria</taxon>
        <taxon>Pseudomonadati</taxon>
        <taxon>Pseudomonadota</taxon>
        <taxon>Alphaproteobacteria</taxon>
        <taxon>Hyphomicrobiales</taxon>
        <taxon>Xanthobacteraceae</taxon>
        <taxon>Pseudolabrys</taxon>
    </lineage>
</organism>
<accession>A0A346A1W4</accession>
<feature type="region of interest" description="Disordered" evidence="1">
    <location>
        <begin position="379"/>
        <end position="398"/>
    </location>
</feature>
<keyword evidence="3" id="KW-0282">Flagellum</keyword>
<dbReference type="KEGG" id="ptaw:DW352_23160"/>
<dbReference type="Proteomes" id="UP000254889">
    <property type="component" value="Chromosome"/>
</dbReference>
<dbReference type="RefSeq" id="WP_115693540.1">
    <property type="nucleotide sequence ID" value="NZ_CP031417.1"/>
</dbReference>
<evidence type="ECO:0000256" key="1">
    <source>
        <dbReference type="SAM" id="MobiDB-lite"/>
    </source>
</evidence>
<dbReference type="EMBL" id="CP031417">
    <property type="protein sequence ID" value="AXK83161.1"/>
    <property type="molecule type" value="Genomic_DNA"/>
</dbReference>
<proteinExistence type="predicted"/>
<evidence type="ECO:0000259" key="2">
    <source>
        <dbReference type="Pfam" id="PF02120"/>
    </source>
</evidence>
<keyword evidence="3" id="KW-0969">Cilium</keyword>